<comment type="subcellular location">
    <subcellularLocation>
        <location evidence="1">Cell membrane</location>
        <topology evidence="1">Multi-pass membrane protein</topology>
    </subcellularLocation>
</comment>
<evidence type="ECO:0000256" key="4">
    <source>
        <dbReference type="ARBA" id="ARBA00022989"/>
    </source>
</evidence>
<keyword evidence="3 6" id="KW-0812">Transmembrane</keyword>
<evidence type="ECO:0000256" key="3">
    <source>
        <dbReference type="ARBA" id="ARBA00022692"/>
    </source>
</evidence>
<dbReference type="STRING" id="574349.SAMN05443545_10243"/>
<feature type="transmembrane region" description="Helical" evidence="6">
    <location>
        <begin position="186"/>
        <end position="209"/>
    </location>
</feature>
<gene>
    <name evidence="7" type="ORF">SAMN05443545_10243</name>
</gene>
<proteinExistence type="predicted"/>
<dbReference type="GO" id="GO:0005886">
    <property type="term" value="C:plasma membrane"/>
    <property type="evidence" value="ECO:0007669"/>
    <property type="project" value="UniProtKB-SubCell"/>
</dbReference>
<name>A0A1H2U113_9GAMM</name>
<feature type="transmembrane region" description="Helical" evidence="6">
    <location>
        <begin position="44"/>
        <end position="67"/>
    </location>
</feature>
<evidence type="ECO:0000256" key="6">
    <source>
        <dbReference type="SAM" id="Phobius"/>
    </source>
</evidence>
<dbReference type="AlphaFoldDB" id="A0A1H2U113"/>
<feature type="transmembrane region" description="Helical" evidence="6">
    <location>
        <begin position="155"/>
        <end position="174"/>
    </location>
</feature>
<dbReference type="RefSeq" id="WP_092568149.1">
    <property type="nucleotide sequence ID" value="NZ_BMXH01000016.1"/>
</dbReference>
<evidence type="ECO:0000256" key="5">
    <source>
        <dbReference type="ARBA" id="ARBA00023136"/>
    </source>
</evidence>
<dbReference type="InterPro" id="IPR001123">
    <property type="entry name" value="LeuE-type"/>
</dbReference>
<dbReference type="PANTHER" id="PTHR30086">
    <property type="entry name" value="ARGININE EXPORTER PROTEIN ARGO"/>
    <property type="match status" value="1"/>
</dbReference>
<evidence type="ECO:0000313" key="7">
    <source>
        <dbReference type="EMBL" id="SDW49923.1"/>
    </source>
</evidence>
<evidence type="ECO:0000256" key="1">
    <source>
        <dbReference type="ARBA" id="ARBA00004651"/>
    </source>
</evidence>
<organism evidence="7 8">
    <name type="scientific">Aidingimonas halophila</name>
    <dbReference type="NCBI Taxonomy" id="574349"/>
    <lineage>
        <taxon>Bacteria</taxon>
        <taxon>Pseudomonadati</taxon>
        <taxon>Pseudomonadota</taxon>
        <taxon>Gammaproteobacteria</taxon>
        <taxon>Oceanospirillales</taxon>
        <taxon>Halomonadaceae</taxon>
        <taxon>Aidingimonas</taxon>
    </lineage>
</organism>
<keyword evidence="4 6" id="KW-1133">Transmembrane helix</keyword>
<evidence type="ECO:0000313" key="8">
    <source>
        <dbReference type="Proteomes" id="UP000198500"/>
    </source>
</evidence>
<evidence type="ECO:0000256" key="2">
    <source>
        <dbReference type="ARBA" id="ARBA00022475"/>
    </source>
</evidence>
<keyword evidence="5 6" id="KW-0472">Membrane</keyword>
<sequence>MFYNGIDILLFAGMIGGLVITPGPSTLIVFTIAASSIKNQSSRIILGILIAMLALTAMASMLVYLSFMVSPSIMSVMQVISLGFMLLLGGKMLLSYRKSKKAYESESLKKFHKPFLTGFAISFFNPKPLAFYLSFLPKIARPSEGIHDYVFSTSMLIAIHIAMAFFSLLLYAWLGKKVSSVISMKSLNILGSVVGGVLIVYAINNFLYIL</sequence>
<dbReference type="EMBL" id="FNNI01000002">
    <property type="protein sequence ID" value="SDW49923.1"/>
    <property type="molecule type" value="Genomic_DNA"/>
</dbReference>
<feature type="transmembrane region" description="Helical" evidence="6">
    <location>
        <begin position="115"/>
        <end position="135"/>
    </location>
</feature>
<keyword evidence="8" id="KW-1185">Reference proteome</keyword>
<feature type="transmembrane region" description="Helical" evidence="6">
    <location>
        <begin position="73"/>
        <end position="94"/>
    </location>
</feature>
<dbReference type="PANTHER" id="PTHR30086:SF20">
    <property type="entry name" value="ARGININE EXPORTER PROTEIN ARGO-RELATED"/>
    <property type="match status" value="1"/>
</dbReference>
<protein>
    <submittedName>
        <fullName evidence="7">Threonine/homoserine/homoserine lactone efflux protein</fullName>
    </submittedName>
</protein>
<accession>A0A1H2U113</accession>
<dbReference type="Pfam" id="PF01810">
    <property type="entry name" value="LysE"/>
    <property type="match status" value="1"/>
</dbReference>
<dbReference type="Proteomes" id="UP000198500">
    <property type="component" value="Unassembled WGS sequence"/>
</dbReference>
<feature type="transmembrane region" description="Helical" evidence="6">
    <location>
        <begin position="6"/>
        <end position="32"/>
    </location>
</feature>
<reference evidence="7 8" key="1">
    <citation type="submission" date="2016-10" db="EMBL/GenBank/DDBJ databases">
        <authorList>
            <person name="de Groot N.N."/>
        </authorList>
    </citation>
    <scope>NUCLEOTIDE SEQUENCE [LARGE SCALE GENOMIC DNA]</scope>
    <source>
        <strain evidence="7 8">DSM 19219</strain>
    </source>
</reference>
<keyword evidence="2" id="KW-1003">Cell membrane</keyword>
<dbReference type="GO" id="GO:0015171">
    <property type="term" value="F:amino acid transmembrane transporter activity"/>
    <property type="evidence" value="ECO:0007669"/>
    <property type="project" value="TreeGrafter"/>
</dbReference>